<dbReference type="InterPro" id="IPR032675">
    <property type="entry name" value="LRR_dom_sf"/>
</dbReference>
<evidence type="ECO:0000256" key="1">
    <source>
        <dbReference type="SAM" id="Phobius"/>
    </source>
</evidence>
<comment type="caution">
    <text evidence="2">The sequence shown here is derived from an EMBL/GenBank/DDBJ whole genome shotgun (WGS) entry which is preliminary data.</text>
</comment>
<dbReference type="SUPFAM" id="SSF52058">
    <property type="entry name" value="L domain-like"/>
    <property type="match status" value="1"/>
</dbReference>
<dbReference type="Gene3D" id="3.80.10.10">
    <property type="entry name" value="Ribonuclease Inhibitor"/>
    <property type="match status" value="1"/>
</dbReference>
<name>A0ABM8VXF2_GIGMA</name>
<organism evidence="2 3">
    <name type="scientific">Gigaspora margarita</name>
    <dbReference type="NCBI Taxonomy" id="4874"/>
    <lineage>
        <taxon>Eukaryota</taxon>
        <taxon>Fungi</taxon>
        <taxon>Fungi incertae sedis</taxon>
        <taxon>Mucoromycota</taxon>
        <taxon>Glomeromycotina</taxon>
        <taxon>Glomeromycetes</taxon>
        <taxon>Diversisporales</taxon>
        <taxon>Gigasporaceae</taxon>
        <taxon>Gigaspora</taxon>
    </lineage>
</organism>
<sequence length="402" mass="44995">MESLQMLLLELTEKERKRDHHFKWFIIDLVINLFFSSWMFIALPVFFAPIGGVIGAIIGGESGAAAGAALGGTAGFVLGIIAPRAISAPLSVSSELHPNQWYSNDPVIKKQAAAKITESKEQPTITNLLNNVIIMDGENNIQERFEATFKRVKERLEKEGKIFEPIKVEVILYDEKNNLNLRNFSTLSELALLNKVDEAELNLDGCSGAIQLNLDGCSGAIQLNLDGCSGAIQLNLDGCSGEVNLSLSAQNFPKKEGEKDLNLTSLSLNNCVNLKVLNVEGCVNLKELKLNNCNLNILNLNRCCLDKLELKKKCDLKRLEMRDCSDCSFIDNSLKFLKDYARQRDAEIKKSFLEELKEEEVSHRSKAKIDNQIYEIDTGITVIQEIISEFSRNLKKHRKIYL</sequence>
<dbReference type="EMBL" id="CAJVQB010000148">
    <property type="protein sequence ID" value="CAG8470711.1"/>
    <property type="molecule type" value="Genomic_DNA"/>
</dbReference>
<keyword evidence="1" id="KW-1133">Transmembrane helix</keyword>
<evidence type="ECO:0000313" key="3">
    <source>
        <dbReference type="Proteomes" id="UP000789901"/>
    </source>
</evidence>
<proteinExistence type="predicted"/>
<gene>
    <name evidence="2" type="ORF">GMARGA_LOCUS763</name>
</gene>
<evidence type="ECO:0000313" key="2">
    <source>
        <dbReference type="EMBL" id="CAG8470711.1"/>
    </source>
</evidence>
<feature type="transmembrane region" description="Helical" evidence="1">
    <location>
        <begin position="25"/>
        <end position="58"/>
    </location>
</feature>
<keyword evidence="1" id="KW-0472">Membrane</keyword>
<dbReference type="Proteomes" id="UP000789901">
    <property type="component" value="Unassembled WGS sequence"/>
</dbReference>
<feature type="transmembrane region" description="Helical" evidence="1">
    <location>
        <begin position="64"/>
        <end position="82"/>
    </location>
</feature>
<keyword evidence="1" id="KW-0812">Transmembrane</keyword>
<reference evidence="2 3" key="1">
    <citation type="submission" date="2021-06" db="EMBL/GenBank/DDBJ databases">
        <authorList>
            <person name="Kallberg Y."/>
            <person name="Tangrot J."/>
            <person name="Rosling A."/>
        </authorList>
    </citation>
    <scope>NUCLEOTIDE SEQUENCE [LARGE SCALE GENOMIC DNA]</scope>
    <source>
        <strain evidence="2 3">120-4 pot B 10/14</strain>
    </source>
</reference>
<accession>A0ABM8VXF2</accession>
<keyword evidence="3" id="KW-1185">Reference proteome</keyword>
<protein>
    <submittedName>
        <fullName evidence="2">17642_t:CDS:1</fullName>
    </submittedName>
</protein>